<proteinExistence type="predicted"/>
<protein>
    <recommendedName>
        <fullName evidence="3">Polyketide cyclase</fullName>
    </recommendedName>
</protein>
<evidence type="ECO:0000313" key="1">
    <source>
        <dbReference type="EMBL" id="AMB58275.1"/>
    </source>
</evidence>
<dbReference type="Proteomes" id="UP000058305">
    <property type="component" value="Chromosome"/>
</dbReference>
<name>A0A109QWL8_9MICO</name>
<dbReference type="InterPro" id="IPR023393">
    <property type="entry name" value="START-like_dom_sf"/>
</dbReference>
<keyword evidence="2" id="KW-1185">Reference proteome</keyword>
<dbReference type="SUPFAM" id="SSF55961">
    <property type="entry name" value="Bet v1-like"/>
    <property type="match status" value="1"/>
</dbReference>
<evidence type="ECO:0008006" key="3">
    <source>
        <dbReference type="Google" id="ProtNLM"/>
    </source>
</evidence>
<dbReference type="KEGG" id="mvd:AWU67_04750"/>
<gene>
    <name evidence="1" type="ORF">AWU67_04750</name>
</gene>
<dbReference type="InterPro" id="IPR019587">
    <property type="entry name" value="Polyketide_cyclase/dehydratase"/>
</dbReference>
<organism evidence="1 2">
    <name type="scientific">Microterricola viridarii</name>
    <dbReference type="NCBI Taxonomy" id="412690"/>
    <lineage>
        <taxon>Bacteria</taxon>
        <taxon>Bacillati</taxon>
        <taxon>Actinomycetota</taxon>
        <taxon>Actinomycetes</taxon>
        <taxon>Micrococcales</taxon>
        <taxon>Microbacteriaceae</taxon>
        <taxon>Microterricola</taxon>
    </lineage>
</organism>
<dbReference type="Pfam" id="PF10604">
    <property type="entry name" value="Polyketide_cyc2"/>
    <property type="match status" value="1"/>
</dbReference>
<reference evidence="1 2" key="1">
    <citation type="journal article" date="2016" name="J. Biotechnol.">
        <title>First complete genome sequence of a species in the genus Microterricola, an extremophilic cold active enzyme producing bacterial strain ERGS5:02 isolated from Sikkim Himalaya.</title>
        <authorList>
            <person name="Himanshu"/>
            <person name="Swarnkar M.K."/>
            <person name="Singh D."/>
            <person name="Kumar R."/>
        </authorList>
    </citation>
    <scope>NUCLEOTIDE SEQUENCE [LARGE SCALE GENOMIC DNA]</scope>
    <source>
        <strain evidence="1 2">ERGS5:02</strain>
    </source>
</reference>
<accession>A0A109QWL8</accession>
<dbReference type="OrthoDB" id="5951835at2"/>
<dbReference type="EMBL" id="CP014145">
    <property type="protein sequence ID" value="AMB58275.1"/>
    <property type="molecule type" value="Genomic_DNA"/>
</dbReference>
<dbReference type="AlphaFoldDB" id="A0A109QWL8"/>
<sequence>MPTIEESVFIARPPQEVFDFVATPANNTVWDSSIVASEQEGDGPLAVGTRTRGASKIMGRHFEWTTEVTAFEPPTEFSLHSVEGRMKFVVTSTFAPADGGTRFTYRIDAESGLGGVFGKMADPLIQRAQARTVRANLESLAELLVEHPAG</sequence>
<evidence type="ECO:0000313" key="2">
    <source>
        <dbReference type="Proteomes" id="UP000058305"/>
    </source>
</evidence>
<dbReference type="RefSeq" id="WP_067226969.1">
    <property type="nucleotide sequence ID" value="NZ_CP014145.1"/>
</dbReference>
<dbReference type="Gene3D" id="3.30.530.20">
    <property type="match status" value="1"/>
</dbReference>
<reference evidence="2" key="2">
    <citation type="submission" date="2016-01" db="EMBL/GenBank/DDBJ databases">
        <title>First complete genome sequence of a species in the genus Microterricola, an extremophilic cold active enzyme producing strain ERGS5:02 isolated from Sikkim Himalaya.</title>
        <authorList>
            <person name="Kumar R."/>
            <person name="Singh D."/>
            <person name="Swarnkar M.K."/>
        </authorList>
    </citation>
    <scope>NUCLEOTIDE SEQUENCE [LARGE SCALE GENOMIC DNA]</scope>
    <source>
        <strain evidence="2">ERGS5:02</strain>
    </source>
</reference>